<dbReference type="InterPro" id="IPR027417">
    <property type="entry name" value="P-loop_NTPase"/>
</dbReference>
<dbReference type="RefSeq" id="WP_208268577.1">
    <property type="nucleotide sequence ID" value="NZ_BAAAGM010000064.1"/>
</dbReference>
<evidence type="ECO:0008006" key="4">
    <source>
        <dbReference type="Google" id="ProtNLM"/>
    </source>
</evidence>
<accession>A0ABS3R1T8</accession>
<organism evidence="2 3">
    <name type="scientific">Actinomadura nitritigenes</name>
    <dbReference type="NCBI Taxonomy" id="134602"/>
    <lineage>
        <taxon>Bacteria</taxon>
        <taxon>Bacillati</taxon>
        <taxon>Actinomycetota</taxon>
        <taxon>Actinomycetes</taxon>
        <taxon>Streptosporangiales</taxon>
        <taxon>Thermomonosporaceae</taxon>
        <taxon>Actinomadura</taxon>
    </lineage>
</organism>
<evidence type="ECO:0000313" key="2">
    <source>
        <dbReference type="EMBL" id="MBO2440217.1"/>
    </source>
</evidence>
<evidence type="ECO:0000313" key="3">
    <source>
        <dbReference type="Proteomes" id="UP000666915"/>
    </source>
</evidence>
<dbReference type="SUPFAM" id="SSF52540">
    <property type="entry name" value="P-loop containing nucleoside triphosphate hydrolases"/>
    <property type="match status" value="1"/>
</dbReference>
<evidence type="ECO:0000256" key="1">
    <source>
        <dbReference type="SAM" id="MobiDB-lite"/>
    </source>
</evidence>
<feature type="region of interest" description="Disordered" evidence="1">
    <location>
        <begin position="356"/>
        <end position="426"/>
    </location>
</feature>
<proteinExistence type="predicted"/>
<name>A0ABS3R1T8_9ACTN</name>
<sequence>MAAKVILHIGQQKSGTTYLQDVLGHIAEPLAREAGVLYPDSIREVLPDAIENHERATRGLLGDEYPWVSADDAAGERDKWLRLMEKVRAWPDTVLISAEALSVIRSAAVARLLAEFDGADVEIVITTRRLDRSLPSLWQQHVRNGRHSTIEEYFDALVEQRERGPEAIEEDLDLHLWRAFGLGGLVRRWAAAVGPDRVHVVINPGSPADLLWRRFATAVGARGCAGRPSAEVRARRTHGGLTSEETELMVALNRRLEGSGWSTFECRALREEILLGGLLVRGERGGPVAVPDSARDLVAAWAEEDVAVLRRSGVEIVGRPRELRPVPEPPDGPAPASSERVAEAAAAAIMAVAPRGRYGPEPRRKSLPAWIRTRVRPGQEIPGPPSPDAPAARDATAASEAPGASDVPDAPGARDTQEARDAGSPQ</sequence>
<dbReference type="EMBL" id="JAGEOK010000013">
    <property type="protein sequence ID" value="MBO2440217.1"/>
    <property type="molecule type" value="Genomic_DNA"/>
</dbReference>
<dbReference type="Proteomes" id="UP000666915">
    <property type="component" value="Unassembled WGS sequence"/>
</dbReference>
<dbReference type="Gene3D" id="3.40.50.300">
    <property type="entry name" value="P-loop containing nucleotide triphosphate hydrolases"/>
    <property type="match status" value="1"/>
</dbReference>
<keyword evidence="3" id="KW-1185">Reference proteome</keyword>
<gene>
    <name evidence="2" type="ORF">J4557_22060</name>
</gene>
<comment type="caution">
    <text evidence="2">The sequence shown here is derived from an EMBL/GenBank/DDBJ whole genome shotgun (WGS) entry which is preliminary data.</text>
</comment>
<feature type="region of interest" description="Disordered" evidence="1">
    <location>
        <begin position="320"/>
        <end position="341"/>
    </location>
</feature>
<reference evidence="2 3" key="1">
    <citation type="submission" date="2021-03" db="EMBL/GenBank/DDBJ databases">
        <authorList>
            <person name="Kanchanasin P."/>
            <person name="Saeng-In P."/>
            <person name="Phongsopitanun W."/>
            <person name="Yuki M."/>
            <person name="Kudo T."/>
            <person name="Ohkuma M."/>
            <person name="Tanasupawat S."/>
        </authorList>
    </citation>
    <scope>NUCLEOTIDE SEQUENCE [LARGE SCALE GENOMIC DNA]</scope>
    <source>
        <strain evidence="2 3">L46</strain>
    </source>
</reference>
<protein>
    <recommendedName>
        <fullName evidence="4">Sulfotransferase domain-containing protein</fullName>
    </recommendedName>
</protein>
<feature type="compositionally biased region" description="Basic and acidic residues" evidence="1">
    <location>
        <begin position="415"/>
        <end position="426"/>
    </location>
</feature>
<feature type="compositionally biased region" description="Low complexity" evidence="1">
    <location>
        <begin position="389"/>
        <end position="402"/>
    </location>
</feature>